<dbReference type="AlphaFoldDB" id="A0A5B7IZT4"/>
<reference evidence="1 2" key="1">
    <citation type="submission" date="2019-05" db="EMBL/GenBank/DDBJ databases">
        <title>Another draft genome of Portunus trituberculatus and its Hox gene families provides insights of decapod evolution.</title>
        <authorList>
            <person name="Jeong J.-H."/>
            <person name="Song I."/>
            <person name="Kim S."/>
            <person name="Choi T."/>
            <person name="Kim D."/>
            <person name="Ryu S."/>
            <person name="Kim W."/>
        </authorList>
    </citation>
    <scope>NUCLEOTIDE SEQUENCE [LARGE SCALE GENOMIC DNA]</scope>
    <source>
        <tissue evidence="1">Muscle</tissue>
    </source>
</reference>
<name>A0A5B7IZT4_PORTR</name>
<gene>
    <name evidence="1" type="ORF">E2C01_080512</name>
</gene>
<keyword evidence="2" id="KW-1185">Reference proteome</keyword>
<dbReference type="Proteomes" id="UP000324222">
    <property type="component" value="Unassembled WGS sequence"/>
</dbReference>
<evidence type="ECO:0000313" key="2">
    <source>
        <dbReference type="Proteomes" id="UP000324222"/>
    </source>
</evidence>
<dbReference type="EMBL" id="VSRR010069351">
    <property type="protein sequence ID" value="MPC85724.1"/>
    <property type="molecule type" value="Genomic_DNA"/>
</dbReference>
<accession>A0A5B7IZT4</accession>
<evidence type="ECO:0000313" key="1">
    <source>
        <dbReference type="EMBL" id="MPC85724.1"/>
    </source>
</evidence>
<comment type="caution">
    <text evidence="1">The sequence shown here is derived from an EMBL/GenBank/DDBJ whole genome shotgun (WGS) entry which is preliminary data.</text>
</comment>
<proteinExistence type="predicted"/>
<organism evidence="1 2">
    <name type="scientific">Portunus trituberculatus</name>
    <name type="common">Swimming crab</name>
    <name type="synonym">Neptunus trituberculatus</name>
    <dbReference type="NCBI Taxonomy" id="210409"/>
    <lineage>
        <taxon>Eukaryota</taxon>
        <taxon>Metazoa</taxon>
        <taxon>Ecdysozoa</taxon>
        <taxon>Arthropoda</taxon>
        <taxon>Crustacea</taxon>
        <taxon>Multicrustacea</taxon>
        <taxon>Malacostraca</taxon>
        <taxon>Eumalacostraca</taxon>
        <taxon>Eucarida</taxon>
        <taxon>Decapoda</taxon>
        <taxon>Pleocyemata</taxon>
        <taxon>Brachyura</taxon>
        <taxon>Eubrachyura</taxon>
        <taxon>Portunoidea</taxon>
        <taxon>Portunidae</taxon>
        <taxon>Portuninae</taxon>
        <taxon>Portunus</taxon>
    </lineage>
</organism>
<sequence length="21" mass="2139">MVATAAYGWEEVGGVAGLDGW</sequence>
<protein>
    <submittedName>
        <fullName evidence="1">Uncharacterized protein</fullName>
    </submittedName>
</protein>